<evidence type="ECO:0000313" key="2">
    <source>
        <dbReference type="Proteomes" id="UP000235616"/>
    </source>
</evidence>
<dbReference type="OrthoDB" id="8779389at2"/>
<sequence>MIESMNGNKGNEIVAGMMDVLWAGAALDTFADVQDLIDALAVLHPQSGETREVMAWWHVRARAWGEGLGELRRVERDGVLSSRGTALAAVCLYALGDPAWRTYAYAAAYQSDDVMAIRTAEALLAAPQVPRR</sequence>
<comment type="caution">
    <text evidence="1">The sequence shown here is derived from an EMBL/GenBank/DDBJ whole genome shotgun (WGS) entry which is preliminary data.</text>
</comment>
<dbReference type="Pfam" id="PF09613">
    <property type="entry name" value="HrpB1_HrpK"/>
    <property type="match status" value="1"/>
</dbReference>
<organism evidence="1 2">
    <name type="scientific">Trinickia dabaoshanensis</name>
    <dbReference type="NCBI Taxonomy" id="564714"/>
    <lineage>
        <taxon>Bacteria</taxon>
        <taxon>Pseudomonadati</taxon>
        <taxon>Pseudomonadota</taxon>
        <taxon>Betaproteobacteria</taxon>
        <taxon>Burkholderiales</taxon>
        <taxon>Burkholderiaceae</taxon>
        <taxon>Trinickia</taxon>
    </lineage>
</organism>
<dbReference type="InterPro" id="IPR013394">
    <property type="entry name" value="T3SS_HrpB1/HrpK"/>
</dbReference>
<evidence type="ECO:0008006" key="3">
    <source>
        <dbReference type="Google" id="ProtNLM"/>
    </source>
</evidence>
<dbReference type="Proteomes" id="UP000235616">
    <property type="component" value="Unassembled WGS sequence"/>
</dbReference>
<dbReference type="EMBL" id="PNYA01000003">
    <property type="protein sequence ID" value="PMS22734.1"/>
    <property type="molecule type" value="Genomic_DNA"/>
</dbReference>
<name>A0A2N7W001_9BURK</name>
<reference evidence="1 2" key="1">
    <citation type="submission" date="2018-01" db="EMBL/GenBank/DDBJ databases">
        <title>Whole genome analyses suggest that Burkholderia sensu lato contains two further novel genera in the rhizoxinica-symbiotica group Mycetohabitans gen. nov., and Trinickia gen. nov.: implications for the evolution of diazotrophy and nodulation in the Burkholderiaceae.</title>
        <authorList>
            <person name="Estrada-de los Santos P."/>
            <person name="Palmer M."/>
            <person name="Chavez-Ramirez B."/>
            <person name="Beukes C."/>
            <person name="Steenkamp E.T."/>
            <person name="Hirsch A.M."/>
            <person name="Manyaka P."/>
            <person name="Maluk M."/>
            <person name="Lafos M."/>
            <person name="Crook M."/>
            <person name="Gross E."/>
            <person name="Simon M.F."/>
            <person name="Bueno dos Reis Junior F."/>
            <person name="Poole P.S."/>
            <person name="Venter S.N."/>
            <person name="James E.K."/>
        </authorList>
    </citation>
    <scope>NUCLEOTIDE SEQUENCE [LARGE SCALE GENOMIC DNA]</scope>
    <source>
        <strain evidence="1 2">GIMN1.004</strain>
    </source>
</reference>
<dbReference type="RefSeq" id="WP_102644321.1">
    <property type="nucleotide sequence ID" value="NZ_PNYA01000003.1"/>
</dbReference>
<accession>A0A2N7W001</accession>
<gene>
    <name evidence="1" type="ORF">C0Z18_04310</name>
</gene>
<proteinExistence type="predicted"/>
<evidence type="ECO:0000313" key="1">
    <source>
        <dbReference type="EMBL" id="PMS22734.1"/>
    </source>
</evidence>
<keyword evidence="2" id="KW-1185">Reference proteome</keyword>
<dbReference type="AlphaFoldDB" id="A0A2N7W001"/>
<protein>
    <recommendedName>
        <fullName evidence="3">Type III secretion protein</fullName>
    </recommendedName>
</protein>